<keyword evidence="2" id="KW-1185">Reference proteome</keyword>
<comment type="caution">
    <text evidence="1">The sequence shown here is derived from an EMBL/GenBank/DDBJ whole genome shotgun (WGS) entry which is preliminary data.</text>
</comment>
<sequence length="105" mass="11454">MGGREGAGWEDGGEKGSFYSITTFTYHTAILRSHGLMHTRLAKSSQGSVCCVGDQGAALTSPCLIFPPLNPSWHLENDRPTKTLMVGTNTQQIENTIRFVSMYTS</sequence>
<dbReference type="AlphaFoldDB" id="A0A5B7EC75"/>
<evidence type="ECO:0000313" key="2">
    <source>
        <dbReference type="Proteomes" id="UP000324222"/>
    </source>
</evidence>
<dbReference type="EMBL" id="VSRR010002492">
    <property type="protein sequence ID" value="MPC31721.1"/>
    <property type="molecule type" value="Genomic_DNA"/>
</dbReference>
<dbReference type="Proteomes" id="UP000324222">
    <property type="component" value="Unassembled WGS sequence"/>
</dbReference>
<protein>
    <submittedName>
        <fullName evidence="1">Uncharacterized protein</fullName>
    </submittedName>
</protein>
<evidence type="ECO:0000313" key="1">
    <source>
        <dbReference type="EMBL" id="MPC31721.1"/>
    </source>
</evidence>
<accession>A0A5B7EC75</accession>
<gene>
    <name evidence="1" type="ORF">E2C01_025018</name>
</gene>
<reference evidence="1 2" key="1">
    <citation type="submission" date="2019-05" db="EMBL/GenBank/DDBJ databases">
        <title>Another draft genome of Portunus trituberculatus and its Hox gene families provides insights of decapod evolution.</title>
        <authorList>
            <person name="Jeong J.-H."/>
            <person name="Song I."/>
            <person name="Kim S."/>
            <person name="Choi T."/>
            <person name="Kim D."/>
            <person name="Ryu S."/>
            <person name="Kim W."/>
        </authorList>
    </citation>
    <scope>NUCLEOTIDE SEQUENCE [LARGE SCALE GENOMIC DNA]</scope>
    <source>
        <tissue evidence="1">Muscle</tissue>
    </source>
</reference>
<proteinExistence type="predicted"/>
<organism evidence="1 2">
    <name type="scientific">Portunus trituberculatus</name>
    <name type="common">Swimming crab</name>
    <name type="synonym">Neptunus trituberculatus</name>
    <dbReference type="NCBI Taxonomy" id="210409"/>
    <lineage>
        <taxon>Eukaryota</taxon>
        <taxon>Metazoa</taxon>
        <taxon>Ecdysozoa</taxon>
        <taxon>Arthropoda</taxon>
        <taxon>Crustacea</taxon>
        <taxon>Multicrustacea</taxon>
        <taxon>Malacostraca</taxon>
        <taxon>Eumalacostraca</taxon>
        <taxon>Eucarida</taxon>
        <taxon>Decapoda</taxon>
        <taxon>Pleocyemata</taxon>
        <taxon>Brachyura</taxon>
        <taxon>Eubrachyura</taxon>
        <taxon>Portunoidea</taxon>
        <taxon>Portunidae</taxon>
        <taxon>Portuninae</taxon>
        <taxon>Portunus</taxon>
    </lineage>
</organism>
<name>A0A5B7EC75_PORTR</name>